<protein>
    <submittedName>
        <fullName evidence="2">Uncharacterized protein</fullName>
    </submittedName>
</protein>
<organism evidence="2">
    <name type="scientific">Alexandrium catenella</name>
    <name type="common">Red tide dinoflagellate</name>
    <name type="synonym">Gonyaulax catenella</name>
    <dbReference type="NCBI Taxonomy" id="2925"/>
    <lineage>
        <taxon>Eukaryota</taxon>
        <taxon>Sar</taxon>
        <taxon>Alveolata</taxon>
        <taxon>Dinophyceae</taxon>
        <taxon>Gonyaulacales</taxon>
        <taxon>Pyrocystaceae</taxon>
        <taxon>Alexandrium</taxon>
    </lineage>
</organism>
<evidence type="ECO:0000256" key="1">
    <source>
        <dbReference type="SAM" id="MobiDB-lite"/>
    </source>
</evidence>
<proteinExistence type="predicted"/>
<evidence type="ECO:0000313" key="2">
    <source>
        <dbReference type="EMBL" id="CAD9167495.1"/>
    </source>
</evidence>
<sequence>MYSLRKVGKGYMPSGTGRDAIIFMDKDFTHGKHHATGSDRTASVGRQCQPRKRTIGPKLPDCARLTELAEGNWRVSGQWAHSAKSPKALPKASSEASLEGARQRYSRTMEVFDAARRASNQFMTPEHQEFWRRGAHHMEGFEASHAKLLPLAPL</sequence>
<dbReference type="AlphaFoldDB" id="A0A7S1RJX5"/>
<gene>
    <name evidence="2" type="ORF">ACAT0790_LOCUS44263</name>
</gene>
<name>A0A7S1RJX5_ALECA</name>
<reference evidence="2" key="1">
    <citation type="submission" date="2021-01" db="EMBL/GenBank/DDBJ databases">
        <authorList>
            <person name="Corre E."/>
            <person name="Pelletier E."/>
            <person name="Niang G."/>
            <person name="Scheremetjew M."/>
            <person name="Finn R."/>
            <person name="Kale V."/>
            <person name="Holt S."/>
            <person name="Cochrane G."/>
            <person name="Meng A."/>
            <person name="Brown T."/>
            <person name="Cohen L."/>
        </authorList>
    </citation>
    <scope>NUCLEOTIDE SEQUENCE</scope>
    <source>
        <strain evidence="2">OF101</strain>
    </source>
</reference>
<accession>A0A7S1RJX5</accession>
<feature type="region of interest" description="Disordered" evidence="1">
    <location>
        <begin position="79"/>
        <end position="100"/>
    </location>
</feature>
<dbReference type="EMBL" id="HBGE01073818">
    <property type="protein sequence ID" value="CAD9167495.1"/>
    <property type="molecule type" value="Transcribed_RNA"/>
</dbReference>